<keyword evidence="2" id="KW-1185">Reference proteome</keyword>
<dbReference type="AlphaFoldDB" id="A0A1S8X7I0"/>
<dbReference type="Proteomes" id="UP000243686">
    <property type="component" value="Unassembled WGS sequence"/>
</dbReference>
<organism evidence="1 2">
    <name type="scientific">Opisthorchis viverrini</name>
    <name type="common">Southeast Asian liver fluke</name>
    <dbReference type="NCBI Taxonomy" id="6198"/>
    <lineage>
        <taxon>Eukaryota</taxon>
        <taxon>Metazoa</taxon>
        <taxon>Spiralia</taxon>
        <taxon>Lophotrochozoa</taxon>
        <taxon>Platyhelminthes</taxon>
        <taxon>Trematoda</taxon>
        <taxon>Digenea</taxon>
        <taxon>Opisthorchiida</taxon>
        <taxon>Opisthorchiata</taxon>
        <taxon>Opisthorchiidae</taxon>
        <taxon>Opisthorchis</taxon>
    </lineage>
</organism>
<evidence type="ECO:0000313" key="2">
    <source>
        <dbReference type="Proteomes" id="UP000243686"/>
    </source>
</evidence>
<gene>
    <name evidence="1" type="ORF">X801_01451</name>
</gene>
<sequence>MDLALRTNEQLYSSGGVFCQHTQKHLVCYATFLSGFGYSLFFLLQLSEWLYINSGIGGNHTLNGTRQPTDIWFTTTISKASSAKEEPVRLEGMFFCVQRRGRFIAWKHD</sequence>
<protein>
    <submittedName>
        <fullName evidence="1">Uncharacterized protein</fullName>
    </submittedName>
</protein>
<name>A0A1S8X7I0_OPIVI</name>
<proteinExistence type="predicted"/>
<accession>A0A1S8X7I0</accession>
<reference evidence="1 2" key="1">
    <citation type="submission" date="2015-03" db="EMBL/GenBank/DDBJ databases">
        <title>Draft genome of the nematode, Opisthorchis viverrini.</title>
        <authorList>
            <person name="Mitreva M."/>
        </authorList>
    </citation>
    <scope>NUCLEOTIDE SEQUENCE [LARGE SCALE GENOMIC DNA]</scope>
    <source>
        <strain evidence="1">Khon Kaen</strain>
    </source>
</reference>
<dbReference type="EMBL" id="KV891717">
    <property type="protein sequence ID" value="OON22648.1"/>
    <property type="molecule type" value="Genomic_DNA"/>
</dbReference>
<evidence type="ECO:0000313" key="1">
    <source>
        <dbReference type="EMBL" id="OON22648.1"/>
    </source>
</evidence>